<feature type="transmembrane region" description="Helical" evidence="1">
    <location>
        <begin position="171"/>
        <end position="194"/>
    </location>
</feature>
<feature type="transmembrane region" description="Helical" evidence="1">
    <location>
        <begin position="103"/>
        <end position="123"/>
    </location>
</feature>
<dbReference type="OrthoDB" id="58903at2759"/>
<feature type="transmembrane region" description="Helical" evidence="1">
    <location>
        <begin position="200"/>
        <end position="229"/>
    </location>
</feature>
<dbReference type="InterPro" id="IPR033579">
    <property type="entry name" value="TMEM128"/>
</dbReference>
<dbReference type="Proteomes" id="UP000039865">
    <property type="component" value="Unassembled WGS sequence"/>
</dbReference>
<dbReference type="InParanoid" id="A0A078A4M0"/>
<proteinExistence type="predicted"/>
<dbReference type="Pfam" id="PF20479">
    <property type="entry name" value="TMEM128"/>
    <property type="match status" value="1"/>
</dbReference>
<organism evidence="2 3">
    <name type="scientific">Stylonychia lemnae</name>
    <name type="common">Ciliate</name>
    <dbReference type="NCBI Taxonomy" id="5949"/>
    <lineage>
        <taxon>Eukaryota</taxon>
        <taxon>Sar</taxon>
        <taxon>Alveolata</taxon>
        <taxon>Ciliophora</taxon>
        <taxon>Intramacronucleata</taxon>
        <taxon>Spirotrichea</taxon>
        <taxon>Stichotrichia</taxon>
        <taxon>Sporadotrichida</taxon>
        <taxon>Oxytrichidae</taxon>
        <taxon>Stylonychinae</taxon>
        <taxon>Stylonychia</taxon>
    </lineage>
</organism>
<keyword evidence="1" id="KW-0472">Membrane</keyword>
<name>A0A078A4M0_STYLE</name>
<keyword evidence="1" id="KW-1133">Transmembrane helix</keyword>
<evidence type="ECO:0000313" key="3">
    <source>
        <dbReference type="Proteomes" id="UP000039865"/>
    </source>
</evidence>
<dbReference type="PANTHER" id="PTHR31134:SF1">
    <property type="entry name" value="TRANSMEMBRANE PROTEIN 128"/>
    <property type="match status" value="1"/>
</dbReference>
<keyword evidence="3" id="KW-1185">Reference proteome</keyword>
<dbReference type="OMA" id="HRVASIH"/>
<evidence type="ECO:0008006" key="4">
    <source>
        <dbReference type="Google" id="ProtNLM"/>
    </source>
</evidence>
<gene>
    <name evidence="2" type="primary">Contig18081.g19216</name>
    <name evidence="2" type="ORF">STYLEM_4702</name>
</gene>
<dbReference type="AlphaFoldDB" id="A0A078A4M0"/>
<reference evidence="2 3" key="1">
    <citation type="submission" date="2014-06" db="EMBL/GenBank/DDBJ databases">
        <authorList>
            <person name="Swart Estienne"/>
        </authorList>
    </citation>
    <scope>NUCLEOTIDE SEQUENCE [LARGE SCALE GENOMIC DNA]</scope>
    <source>
        <strain evidence="2 3">130c</strain>
    </source>
</reference>
<keyword evidence="1" id="KW-0812">Transmembrane</keyword>
<evidence type="ECO:0000256" key="1">
    <source>
        <dbReference type="SAM" id="Phobius"/>
    </source>
</evidence>
<sequence>MKSQKVFKEKESIVVEGPQKRKNYDRLETHDETQDEIQAHAQSKRQSKEYDADFEEEFNLTERQVKALKREARKRKWVRRLHYVNDKGQALCNNIYWLSKQKIGWVLGSALLIYKTNFFRQVWENPHKVMFFFDLAMIGIGINIAFMIYMTVYLPYIKGIKEDFETYCPQLIPVITIVGILSFFSFIIALWPIWGLLTPIFMFILFMGYTMFLLFLPGGFIGTLFFWALMLGMATVSHLIPHDPESVFNS</sequence>
<dbReference type="EMBL" id="CCKQ01004550">
    <property type="protein sequence ID" value="CDW75709.1"/>
    <property type="molecule type" value="Genomic_DNA"/>
</dbReference>
<accession>A0A078A4M0</accession>
<protein>
    <recommendedName>
        <fullName evidence="4">Transmembrane protein</fullName>
    </recommendedName>
</protein>
<dbReference type="SUPFAM" id="SSF103473">
    <property type="entry name" value="MFS general substrate transporter"/>
    <property type="match status" value="1"/>
</dbReference>
<dbReference type="PANTHER" id="PTHR31134">
    <property type="entry name" value="TRANSMEMBRANE PROTEIN 128"/>
    <property type="match status" value="1"/>
</dbReference>
<evidence type="ECO:0000313" key="2">
    <source>
        <dbReference type="EMBL" id="CDW75709.1"/>
    </source>
</evidence>
<dbReference type="InterPro" id="IPR036259">
    <property type="entry name" value="MFS_trans_sf"/>
</dbReference>
<feature type="transmembrane region" description="Helical" evidence="1">
    <location>
        <begin position="129"/>
        <end position="150"/>
    </location>
</feature>